<dbReference type="Pfam" id="PF10996">
    <property type="entry name" value="Beta-Casp"/>
    <property type="match status" value="1"/>
</dbReference>
<feature type="compositionally biased region" description="Low complexity" evidence="5">
    <location>
        <begin position="537"/>
        <end position="548"/>
    </location>
</feature>
<reference evidence="7" key="1">
    <citation type="submission" date="2023-01" db="EMBL/GenBank/DDBJ databases">
        <title>The chitinases involved in constricting ring structure development in the nematode-trapping fungus Drechslerella dactyloides.</title>
        <authorList>
            <person name="Wang R."/>
            <person name="Zhang L."/>
            <person name="Tang P."/>
            <person name="Li S."/>
            <person name="Liang L."/>
        </authorList>
    </citation>
    <scope>NUCLEOTIDE SEQUENCE</scope>
    <source>
        <strain evidence="7">YMF1.00031</strain>
    </source>
</reference>
<comment type="caution">
    <text evidence="7">The sequence shown here is derived from an EMBL/GenBank/DDBJ whole genome shotgun (WGS) entry which is preliminary data.</text>
</comment>
<evidence type="ECO:0000256" key="5">
    <source>
        <dbReference type="SAM" id="MobiDB-lite"/>
    </source>
</evidence>
<feature type="region of interest" description="Disordered" evidence="5">
    <location>
        <begin position="659"/>
        <end position="732"/>
    </location>
</feature>
<evidence type="ECO:0000256" key="4">
    <source>
        <dbReference type="RuleBase" id="RU365006"/>
    </source>
</evidence>
<evidence type="ECO:0000313" key="8">
    <source>
        <dbReference type="Proteomes" id="UP001221413"/>
    </source>
</evidence>
<comment type="similarity">
    <text evidence="4">Belongs to the metallo-beta-lactamase superfamily. RNA-metabolizing metallo-beta-lactamase-like family. CPSF2/YSH1 subfamily.</text>
</comment>
<organism evidence="7 8">
    <name type="scientific">Drechslerella dactyloides</name>
    <name type="common">Nematode-trapping fungus</name>
    <name type="synonym">Arthrobotrys dactyloides</name>
    <dbReference type="NCBI Taxonomy" id="74499"/>
    <lineage>
        <taxon>Eukaryota</taxon>
        <taxon>Fungi</taxon>
        <taxon>Dikarya</taxon>
        <taxon>Ascomycota</taxon>
        <taxon>Pezizomycotina</taxon>
        <taxon>Orbiliomycetes</taxon>
        <taxon>Orbiliales</taxon>
        <taxon>Orbiliaceae</taxon>
        <taxon>Drechslerella</taxon>
    </lineage>
</organism>
<dbReference type="InterPro" id="IPR022712">
    <property type="entry name" value="Beta_Casp"/>
</dbReference>
<evidence type="ECO:0000256" key="2">
    <source>
        <dbReference type="ARBA" id="ARBA00022664"/>
    </source>
</evidence>
<dbReference type="EMBL" id="JAQGDS010000016">
    <property type="protein sequence ID" value="KAJ6255990.1"/>
    <property type="molecule type" value="Genomic_DNA"/>
</dbReference>
<dbReference type="Pfam" id="PF16661">
    <property type="entry name" value="Lactamase_B_6"/>
    <property type="match status" value="1"/>
</dbReference>
<feature type="compositionally biased region" description="Acidic residues" evidence="5">
    <location>
        <begin position="722"/>
        <end position="732"/>
    </location>
</feature>
<keyword evidence="4" id="KW-0694">RNA-binding</keyword>
<dbReference type="InterPro" id="IPR025069">
    <property type="entry name" value="Cpsf2_C"/>
</dbReference>
<feature type="region of interest" description="Disordered" evidence="5">
    <location>
        <begin position="801"/>
        <end position="821"/>
    </location>
</feature>
<keyword evidence="8" id="KW-1185">Reference proteome</keyword>
<dbReference type="GO" id="GO:0003723">
    <property type="term" value="F:RNA binding"/>
    <property type="evidence" value="ECO:0007669"/>
    <property type="project" value="UniProtKB-KW"/>
</dbReference>
<dbReference type="SMART" id="SM01027">
    <property type="entry name" value="Beta-Casp"/>
    <property type="match status" value="1"/>
</dbReference>
<proteinExistence type="inferred from homology"/>
<evidence type="ECO:0000313" key="7">
    <source>
        <dbReference type="EMBL" id="KAJ6255990.1"/>
    </source>
</evidence>
<evidence type="ECO:0000256" key="1">
    <source>
        <dbReference type="ARBA" id="ARBA00004123"/>
    </source>
</evidence>
<evidence type="ECO:0000256" key="3">
    <source>
        <dbReference type="ARBA" id="ARBA00023242"/>
    </source>
</evidence>
<keyword evidence="2 4" id="KW-0507">mRNA processing</keyword>
<feature type="compositionally biased region" description="Basic residues" evidence="5">
    <location>
        <begin position="689"/>
        <end position="702"/>
    </location>
</feature>
<feature type="domain" description="Beta-Casp" evidence="6">
    <location>
        <begin position="313"/>
        <end position="464"/>
    </location>
</feature>
<sequence>MHCNFGLDIVNDLAITALPPHAPAIAFPTAAEAEPVSYAQIARAMFQFVPLLGAQSSSRASASLLLLDNGIKILVDCGWAEPFNVADLAEIERHAPSISLVLLTHPTLHHIGAYAHCCAHVPAFARIPVYCTYPVANLGRSLLQDAYLSTPLIATTYPPPTDSSPAVLLTPPSPDDIDRWFDAFNALKYSQPFTFPSPPLAGLTITAYRAGHTLGGTIWRIQHSHSAENILYAVSWNHSRDAHLSSAAFLPGPTGVSEEFINPTALICSPHNSLPGSISTPRKKRDELLLTAIRKAAFAGGTVLIPTDSSARILEIAYLLEHDFRNKSSGWLGSGANICLAVRTAGRTFRYVRALLEWMDESMVKEFESVGQTGRRKTRSSGGGGDEDGLYGPFDFKHLKLIEHKRHLMRILSGKGGKVVITSDKSLEWGFSTDVIKEIADDERNLIVLTEKGGEGVSTAGAYLYNVWKKAADSRDSDGVAIMGRVVKLDNVLLDMNLGIRVPLSQDELNVHNDALKQQQLQAGTTEAEAQLLETAAEAEANDEVSSSSDEEDDEEDSTLQGKALISTAQSGRKLAGTPAEEGINILLKNKGVHDYDVRNAKGRNRMFPFVVQRRKFDDYGEVVKPEDFVRAEEAEVVTTTTRTGEKIEFLGGRGGGVVIGATTEDTPETSIGRKRKWDKVATSPQGRRNSHVSKKPRHFRNRNANAKDRKNSPSPSPSSSDESDDDGYEPEEVGAATVCKLVINTTTVMMNNSVVFVDYEALHDGRSLRMLLPLLKPKKVVLISGTIEETKTLGDEVRNMMEKDRRKRRTNDNDDSSADKEVEVFTPAVGEMVNVSVEADAWSVKLSDALVKMLKWQHVRGLGVVHVVGRVIEVDEGQSMKQEGEEDVKMEGDDAAATAVVEPKKRLVLDVLPAAVAVRTAKPIHVGDVRLADLRKVLLDAGHTAELTGEGRLLCDGVVSVVKEGAGRVSIEDVGGGGGLLGGALGRKERGRFWEVRRWVYEGLARIAGA</sequence>
<comment type="subcellular location">
    <subcellularLocation>
        <location evidence="1 4">Nucleus</location>
    </subcellularLocation>
</comment>
<dbReference type="Proteomes" id="UP001221413">
    <property type="component" value="Unassembled WGS sequence"/>
</dbReference>
<dbReference type="CDD" id="cd16293">
    <property type="entry name" value="CPSF2-like_MBL-fold"/>
    <property type="match status" value="1"/>
</dbReference>
<dbReference type="InterPro" id="IPR035639">
    <property type="entry name" value="CPSF2_MBL"/>
</dbReference>
<dbReference type="InterPro" id="IPR027075">
    <property type="entry name" value="CPSF2"/>
</dbReference>
<gene>
    <name evidence="7" type="ORF">Dda_9284</name>
</gene>
<dbReference type="PANTHER" id="PTHR45922:SF1">
    <property type="entry name" value="CLEAVAGE AND POLYADENYLATION SPECIFICITY FACTOR SUBUNIT 2"/>
    <property type="match status" value="1"/>
</dbReference>
<dbReference type="GO" id="GO:0006397">
    <property type="term" value="P:mRNA processing"/>
    <property type="evidence" value="ECO:0007669"/>
    <property type="project" value="UniProtKB-KW"/>
</dbReference>
<dbReference type="SUPFAM" id="SSF56281">
    <property type="entry name" value="Metallo-hydrolase/oxidoreductase"/>
    <property type="match status" value="1"/>
</dbReference>
<keyword evidence="3 4" id="KW-0539">Nucleus</keyword>
<feature type="region of interest" description="Disordered" evidence="5">
    <location>
        <begin position="537"/>
        <end position="560"/>
    </location>
</feature>
<dbReference type="Gene3D" id="3.60.15.10">
    <property type="entry name" value="Ribonuclease Z/Hydroxyacylglutathione hydrolase-like"/>
    <property type="match status" value="1"/>
</dbReference>
<protein>
    <recommendedName>
        <fullName evidence="4">Cleavage and polyadenylation specificity factor subunit 2</fullName>
    </recommendedName>
    <alternativeName>
        <fullName evidence="4">Cleavage and polyadenylation specificity factor 100 kDa subunit</fullName>
    </alternativeName>
</protein>
<dbReference type="InterPro" id="IPR036866">
    <property type="entry name" value="RibonucZ/Hydroxyglut_hydro"/>
</dbReference>
<name>A0AAD6IR34_DREDA</name>
<dbReference type="Pfam" id="PF13299">
    <property type="entry name" value="CPSF100_C"/>
    <property type="match status" value="1"/>
</dbReference>
<accession>A0AAD6IR34</accession>
<dbReference type="AlphaFoldDB" id="A0AAD6IR34"/>
<evidence type="ECO:0000259" key="6">
    <source>
        <dbReference type="SMART" id="SM01027"/>
    </source>
</evidence>
<dbReference type="Gene3D" id="3.40.50.10890">
    <property type="match status" value="1"/>
</dbReference>
<dbReference type="PANTHER" id="PTHR45922">
    <property type="entry name" value="CLEAVAGE AND POLYADENYLATION SPECIFICITY FACTOR SUBUNIT 2"/>
    <property type="match status" value="1"/>
</dbReference>
<feature type="compositionally biased region" description="Acidic residues" evidence="5">
    <location>
        <begin position="549"/>
        <end position="558"/>
    </location>
</feature>
<dbReference type="InterPro" id="IPR001279">
    <property type="entry name" value="Metallo-B-lactamas"/>
</dbReference>
<dbReference type="GO" id="GO:0005847">
    <property type="term" value="C:mRNA cleavage and polyadenylation specificity factor complex"/>
    <property type="evidence" value="ECO:0007669"/>
    <property type="project" value="InterPro"/>
</dbReference>